<evidence type="ECO:0000259" key="5">
    <source>
        <dbReference type="Pfam" id="PF00370"/>
    </source>
</evidence>
<dbReference type="InterPro" id="IPR050406">
    <property type="entry name" value="FGGY_Carb_Kinase"/>
</dbReference>
<dbReference type="InterPro" id="IPR018485">
    <property type="entry name" value="FGGY_C"/>
</dbReference>
<feature type="domain" description="Carbohydrate kinase FGGY N-terminal" evidence="5">
    <location>
        <begin position="3"/>
        <end position="247"/>
    </location>
</feature>
<dbReference type="PROSITE" id="PS00933">
    <property type="entry name" value="FGGY_KINASES_1"/>
    <property type="match status" value="1"/>
</dbReference>
<dbReference type="GO" id="GO:0016301">
    <property type="term" value="F:kinase activity"/>
    <property type="evidence" value="ECO:0007669"/>
    <property type="project" value="UniProtKB-KW"/>
</dbReference>
<dbReference type="PANTHER" id="PTHR43095:SF5">
    <property type="entry name" value="XYLULOSE KINASE"/>
    <property type="match status" value="1"/>
</dbReference>
<dbReference type="PANTHER" id="PTHR43095">
    <property type="entry name" value="SUGAR KINASE"/>
    <property type="match status" value="1"/>
</dbReference>
<reference evidence="7" key="2">
    <citation type="journal article" date="2021" name="PeerJ">
        <title>Extensive microbial diversity within the chicken gut microbiome revealed by metagenomics and culture.</title>
        <authorList>
            <person name="Gilroy R."/>
            <person name="Ravi A."/>
            <person name="Getino M."/>
            <person name="Pursley I."/>
            <person name="Horton D.L."/>
            <person name="Alikhan N.F."/>
            <person name="Baker D."/>
            <person name="Gharbi K."/>
            <person name="Hall N."/>
            <person name="Watson M."/>
            <person name="Adriaenssens E.M."/>
            <person name="Foster-Nyarko E."/>
            <person name="Jarju S."/>
            <person name="Secka A."/>
            <person name="Antonio M."/>
            <person name="Oren A."/>
            <person name="Chaudhuri R.R."/>
            <person name="La Ragione R."/>
            <person name="Hildebrand F."/>
            <person name="Pallen M.J."/>
        </authorList>
    </citation>
    <scope>NUCLEOTIDE SEQUENCE</scope>
    <source>
        <strain evidence="7">ChiSxjej2B14-8506</strain>
    </source>
</reference>
<keyword evidence="3 4" id="KW-0418">Kinase</keyword>
<dbReference type="InterPro" id="IPR000577">
    <property type="entry name" value="Carb_kinase_FGGY"/>
</dbReference>
<keyword evidence="2 4" id="KW-0808">Transferase</keyword>
<protein>
    <submittedName>
        <fullName evidence="7">FGGY-family carbohydrate kinase</fullName>
    </submittedName>
</protein>
<accession>A0A9D1LQZ8</accession>
<reference evidence="7" key="1">
    <citation type="submission" date="2020-10" db="EMBL/GenBank/DDBJ databases">
        <authorList>
            <person name="Gilroy R."/>
        </authorList>
    </citation>
    <scope>NUCLEOTIDE SEQUENCE</scope>
    <source>
        <strain evidence="7">ChiSxjej2B14-8506</strain>
    </source>
</reference>
<comment type="similarity">
    <text evidence="1 4">Belongs to the FGGY kinase family.</text>
</comment>
<evidence type="ECO:0000256" key="2">
    <source>
        <dbReference type="ARBA" id="ARBA00022679"/>
    </source>
</evidence>
<sequence length="500" mass="54200">MQYLLGIDVGTSGVKNALFDMEGNAVCQVTRPLTVTYQRPGWAEQSPEDWWLAICSATREIVERMAISPGDILGIGIDGQSWSAIPVSRERGALHSTPIWMDTRCEQICAEYRRALGERRVFEVCGNPLMPSYTLPKVIWFKREVPEVYAAADAILQSNGYIAYKLTGEFTQDMSQGYGWHCFDMRRSKWDRALAAEFGIDARLLPDIVPCDCVIGRVSAQAALESGLCEGTPVVAGGLDAACGTLGAGVIAPGQTQEQGGQAGGMSICLSEYVADPRLIMSWHVIPDRWLLQGGTVGGGGALNWFEKQLGAQERIWAAEQGGNSFEQLSREAGEVPAGSEGLVFLPYMAGERSPLWNPNAKGVFYGLDYTKTRAHMARAVMEGVAYSVRHNIEVAKNCGAQVGELRAMGGSANSLVWTQLKSDILDRPFVVPDSDNATTLGAALLAGVGVGAYADYEDAVARTVRVRRRHEPNAANRAVYDAGYARYIELGEALSGLMR</sequence>
<organism evidence="7 8">
    <name type="scientific">Candidatus Fimadaptatus faecigallinarum</name>
    <dbReference type="NCBI Taxonomy" id="2840814"/>
    <lineage>
        <taxon>Bacteria</taxon>
        <taxon>Bacillati</taxon>
        <taxon>Bacillota</taxon>
        <taxon>Clostridia</taxon>
        <taxon>Eubacteriales</taxon>
        <taxon>Candidatus Fimadaptatus</taxon>
    </lineage>
</organism>
<dbReference type="CDD" id="cd07808">
    <property type="entry name" value="ASKHA_NBD_FGGY_EcXK-like"/>
    <property type="match status" value="1"/>
</dbReference>
<comment type="caution">
    <text evidence="7">The sequence shown here is derived from an EMBL/GenBank/DDBJ whole genome shotgun (WGS) entry which is preliminary data.</text>
</comment>
<dbReference type="InterPro" id="IPR018483">
    <property type="entry name" value="Carb_kinase_FGGY_CS"/>
</dbReference>
<evidence type="ECO:0000259" key="6">
    <source>
        <dbReference type="Pfam" id="PF02782"/>
    </source>
</evidence>
<evidence type="ECO:0000256" key="1">
    <source>
        <dbReference type="ARBA" id="ARBA00009156"/>
    </source>
</evidence>
<proteinExistence type="inferred from homology"/>
<evidence type="ECO:0000256" key="4">
    <source>
        <dbReference type="RuleBase" id="RU003733"/>
    </source>
</evidence>
<evidence type="ECO:0000313" key="7">
    <source>
        <dbReference type="EMBL" id="HIU46484.1"/>
    </source>
</evidence>
<dbReference type="Gene3D" id="3.30.420.40">
    <property type="match status" value="2"/>
</dbReference>
<dbReference type="Pfam" id="PF02782">
    <property type="entry name" value="FGGY_C"/>
    <property type="match status" value="1"/>
</dbReference>
<dbReference type="EMBL" id="DVNK01000030">
    <property type="protein sequence ID" value="HIU46484.1"/>
    <property type="molecule type" value="Genomic_DNA"/>
</dbReference>
<dbReference type="Pfam" id="PF00370">
    <property type="entry name" value="FGGY_N"/>
    <property type="match status" value="1"/>
</dbReference>
<name>A0A9D1LQZ8_9FIRM</name>
<dbReference type="SUPFAM" id="SSF53067">
    <property type="entry name" value="Actin-like ATPase domain"/>
    <property type="match status" value="2"/>
</dbReference>
<evidence type="ECO:0000256" key="3">
    <source>
        <dbReference type="ARBA" id="ARBA00022777"/>
    </source>
</evidence>
<feature type="domain" description="Carbohydrate kinase FGGY C-terminal" evidence="6">
    <location>
        <begin position="286"/>
        <end position="449"/>
    </location>
</feature>
<dbReference type="PIRSF" id="PIRSF000538">
    <property type="entry name" value="GlpK"/>
    <property type="match status" value="1"/>
</dbReference>
<dbReference type="InterPro" id="IPR018484">
    <property type="entry name" value="FGGY_N"/>
</dbReference>
<dbReference type="InterPro" id="IPR043129">
    <property type="entry name" value="ATPase_NBD"/>
</dbReference>
<dbReference type="PROSITE" id="PS00445">
    <property type="entry name" value="FGGY_KINASES_2"/>
    <property type="match status" value="1"/>
</dbReference>
<dbReference type="AlphaFoldDB" id="A0A9D1LQZ8"/>
<dbReference type="GO" id="GO:0005975">
    <property type="term" value="P:carbohydrate metabolic process"/>
    <property type="evidence" value="ECO:0007669"/>
    <property type="project" value="InterPro"/>
</dbReference>
<gene>
    <name evidence="7" type="ORF">IAC59_04425</name>
</gene>
<evidence type="ECO:0000313" key="8">
    <source>
        <dbReference type="Proteomes" id="UP000824123"/>
    </source>
</evidence>
<dbReference type="Proteomes" id="UP000824123">
    <property type="component" value="Unassembled WGS sequence"/>
</dbReference>
<dbReference type="GO" id="GO:0016773">
    <property type="term" value="F:phosphotransferase activity, alcohol group as acceptor"/>
    <property type="evidence" value="ECO:0007669"/>
    <property type="project" value="InterPro"/>
</dbReference>